<comment type="caution">
    <text evidence="1">The sequence shown here is derived from an EMBL/GenBank/DDBJ whole genome shotgun (WGS) entry which is preliminary data.</text>
</comment>
<dbReference type="AlphaFoldDB" id="A0AAW1WCG3"/>
<organism evidence="1 2">
    <name type="scientific">Rubus argutus</name>
    <name type="common">Southern blackberry</name>
    <dbReference type="NCBI Taxonomy" id="59490"/>
    <lineage>
        <taxon>Eukaryota</taxon>
        <taxon>Viridiplantae</taxon>
        <taxon>Streptophyta</taxon>
        <taxon>Embryophyta</taxon>
        <taxon>Tracheophyta</taxon>
        <taxon>Spermatophyta</taxon>
        <taxon>Magnoliopsida</taxon>
        <taxon>eudicotyledons</taxon>
        <taxon>Gunneridae</taxon>
        <taxon>Pentapetalae</taxon>
        <taxon>rosids</taxon>
        <taxon>fabids</taxon>
        <taxon>Rosales</taxon>
        <taxon>Rosaceae</taxon>
        <taxon>Rosoideae</taxon>
        <taxon>Rosoideae incertae sedis</taxon>
        <taxon>Rubus</taxon>
    </lineage>
</organism>
<reference evidence="1 2" key="1">
    <citation type="journal article" date="2023" name="G3 (Bethesda)">
        <title>A chromosome-length genome assembly and annotation of blackberry (Rubus argutus, cv. 'Hillquist').</title>
        <authorList>
            <person name="Bruna T."/>
            <person name="Aryal R."/>
            <person name="Dudchenko O."/>
            <person name="Sargent D.J."/>
            <person name="Mead D."/>
            <person name="Buti M."/>
            <person name="Cavallini A."/>
            <person name="Hytonen T."/>
            <person name="Andres J."/>
            <person name="Pham M."/>
            <person name="Weisz D."/>
            <person name="Mascagni F."/>
            <person name="Usai G."/>
            <person name="Natali L."/>
            <person name="Bassil N."/>
            <person name="Fernandez G.E."/>
            <person name="Lomsadze A."/>
            <person name="Armour M."/>
            <person name="Olukolu B."/>
            <person name="Poorten T."/>
            <person name="Britton C."/>
            <person name="Davik J."/>
            <person name="Ashrafi H."/>
            <person name="Aiden E.L."/>
            <person name="Borodovsky M."/>
            <person name="Worthington M."/>
        </authorList>
    </citation>
    <scope>NUCLEOTIDE SEQUENCE [LARGE SCALE GENOMIC DNA]</scope>
    <source>
        <strain evidence="1">PI 553951</strain>
    </source>
</reference>
<proteinExistence type="predicted"/>
<gene>
    <name evidence="1" type="ORF">M0R45_030755</name>
</gene>
<evidence type="ECO:0008006" key="3">
    <source>
        <dbReference type="Google" id="ProtNLM"/>
    </source>
</evidence>
<accession>A0AAW1WCG3</accession>
<dbReference type="EMBL" id="JBEDUW010000006">
    <property type="protein sequence ID" value="KAK9922283.1"/>
    <property type="molecule type" value="Genomic_DNA"/>
</dbReference>
<protein>
    <recommendedName>
        <fullName evidence="3">MHC class I antigen</fullName>
    </recommendedName>
</protein>
<dbReference type="Proteomes" id="UP001457282">
    <property type="component" value="Unassembled WGS sequence"/>
</dbReference>
<evidence type="ECO:0000313" key="1">
    <source>
        <dbReference type="EMBL" id="KAK9922283.1"/>
    </source>
</evidence>
<sequence length="124" mass="12785">MGCCDVVVEEVKAVARCGVDREGSTGLWLGDGGGGDGLRSTRGAGLRGADLDGAVAELGEQGLGTAVRSTRDAGESRGGELGDTEEVATLERLGCQDRARARCWVQRCERRGSSEAKGGAAWIC</sequence>
<evidence type="ECO:0000313" key="2">
    <source>
        <dbReference type="Proteomes" id="UP001457282"/>
    </source>
</evidence>
<name>A0AAW1WCG3_RUBAR</name>
<keyword evidence="2" id="KW-1185">Reference proteome</keyword>